<feature type="transmembrane region" description="Helical" evidence="6">
    <location>
        <begin position="31"/>
        <end position="50"/>
    </location>
</feature>
<dbReference type="CDD" id="cd06530">
    <property type="entry name" value="S26_SPase_I"/>
    <property type="match status" value="1"/>
</dbReference>
<dbReference type="InterPro" id="IPR000223">
    <property type="entry name" value="Pept_S26A_signal_pept_1"/>
</dbReference>
<evidence type="ECO:0000313" key="9">
    <source>
        <dbReference type="Proteomes" id="UP001082703"/>
    </source>
</evidence>
<dbReference type="SUPFAM" id="SSF51306">
    <property type="entry name" value="LexA/Signal peptidase"/>
    <property type="match status" value="1"/>
</dbReference>
<dbReference type="PANTHER" id="PTHR43390:SF1">
    <property type="entry name" value="CHLOROPLAST PROCESSING PEPTIDASE"/>
    <property type="match status" value="1"/>
</dbReference>
<keyword evidence="6" id="KW-1133">Transmembrane helix</keyword>
<protein>
    <recommendedName>
        <fullName evidence="4 6">Signal peptidase I</fullName>
        <ecNumber evidence="4 6">3.4.21.89</ecNumber>
    </recommendedName>
</protein>
<evidence type="ECO:0000313" key="8">
    <source>
        <dbReference type="EMBL" id="MCY1714328.1"/>
    </source>
</evidence>
<dbReference type="PROSITE" id="PS00761">
    <property type="entry name" value="SPASE_I_3"/>
    <property type="match status" value="1"/>
</dbReference>
<dbReference type="Pfam" id="PF10502">
    <property type="entry name" value="Peptidase_S26"/>
    <property type="match status" value="1"/>
</dbReference>
<dbReference type="Proteomes" id="UP001082703">
    <property type="component" value="Unassembled WGS sequence"/>
</dbReference>
<reference evidence="8 9" key="1">
    <citation type="submission" date="2022-11" db="EMBL/GenBank/DDBJ databases">
        <authorList>
            <person name="Caiyu Z."/>
        </authorList>
    </citation>
    <scope>NUCLEOTIDE SEQUENCE [LARGE SCALE GENOMIC DNA]</scope>
    <source>
        <strain evidence="8 9">YR-4</strain>
    </source>
</reference>
<comment type="similarity">
    <text evidence="3 6">Belongs to the peptidase S26 family.</text>
</comment>
<dbReference type="RefSeq" id="WP_268058369.1">
    <property type="nucleotide sequence ID" value="NZ_JAPOHA010000007.1"/>
</dbReference>
<dbReference type="EC" id="3.4.21.89" evidence="4 6"/>
<evidence type="ECO:0000259" key="7">
    <source>
        <dbReference type="Pfam" id="PF10502"/>
    </source>
</evidence>
<evidence type="ECO:0000256" key="3">
    <source>
        <dbReference type="ARBA" id="ARBA00009370"/>
    </source>
</evidence>
<organism evidence="8 9">
    <name type="scientific">Caproiciproducens galactitolivorans</name>
    <dbReference type="NCBI Taxonomy" id="642589"/>
    <lineage>
        <taxon>Bacteria</taxon>
        <taxon>Bacillati</taxon>
        <taxon>Bacillota</taxon>
        <taxon>Clostridia</taxon>
        <taxon>Eubacteriales</taxon>
        <taxon>Acutalibacteraceae</taxon>
        <taxon>Caproiciproducens</taxon>
    </lineage>
</organism>
<dbReference type="PRINTS" id="PR00727">
    <property type="entry name" value="LEADERPTASE"/>
</dbReference>
<dbReference type="Gene3D" id="2.10.109.10">
    <property type="entry name" value="Umud Fragment, subunit A"/>
    <property type="match status" value="1"/>
</dbReference>
<comment type="subcellular location">
    <subcellularLocation>
        <location evidence="2">Cell membrane</location>
        <topology evidence="2">Single-pass type II membrane protein</topology>
    </subcellularLocation>
    <subcellularLocation>
        <location evidence="6">Membrane</location>
        <topology evidence="6">Single-pass type II membrane protein</topology>
    </subcellularLocation>
</comment>
<dbReference type="InterPro" id="IPR019758">
    <property type="entry name" value="Pept_S26A_signal_pept_1_CS"/>
</dbReference>
<sequence>MNSNTTSETPEVPAKPSKSDFILSCYEWVEALIPALVIIMVLFTFLFRVITVNGPSMMPNLKNGYKVLVSCTDRKLTRGDIVVMDGRGTSLHEIIIKRVIATEGQTVNIDFNTGVVSVNGVPLDESAYIENGITKNQYDLSFPQTVPPGHVFVLGDNRRVSDDSRSSDVGMIDQRYVIGKVQFILMKTEKAGKL</sequence>
<dbReference type="NCBIfam" id="TIGR02227">
    <property type="entry name" value="sigpep_I_bact"/>
    <property type="match status" value="1"/>
</dbReference>
<name>A0ABT4BWM1_9FIRM</name>
<comment type="caution">
    <text evidence="8">The sequence shown here is derived from an EMBL/GenBank/DDBJ whole genome shotgun (WGS) entry which is preliminary data.</text>
</comment>
<feature type="domain" description="Peptidase S26" evidence="7">
    <location>
        <begin position="26"/>
        <end position="185"/>
    </location>
</feature>
<evidence type="ECO:0000256" key="5">
    <source>
        <dbReference type="ARBA" id="ARBA00022801"/>
    </source>
</evidence>
<proteinExistence type="inferred from homology"/>
<dbReference type="InterPro" id="IPR036286">
    <property type="entry name" value="LexA/Signal_pep-like_sf"/>
</dbReference>
<evidence type="ECO:0000256" key="1">
    <source>
        <dbReference type="ARBA" id="ARBA00000677"/>
    </source>
</evidence>
<gene>
    <name evidence="8" type="primary">lepB</name>
    <name evidence="8" type="ORF">OUY18_08675</name>
</gene>
<dbReference type="GO" id="GO:0009003">
    <property type="term" value="F:signal peptidase activity"/>
    <property type="evidence" value="ECO:0007669"/>
    <property type="project" value="UniProtKB-EC"/>
</dbReference>
<dbReference type="InterPro" id="IPR019533">
    <property type="entry name" value="Peptidase_S26"/>
</dbReference>
<keyword evidence="6" id="KW-0812">Transmembrane</keyword>
<accession>A0ABT4BWM1</accession>
<evidence type="ECO:0000256" key="6">
    <source>
        <dbReference type="RuleBase" id="RU362042"/>
    </source>
</evidence>
<evidence type="ECO:0000256" key="4">
    <source>
        <dbReference type="ARBA" id="ARBA00013208"/>
    </source>
</evidence>
<keyword evidence="5 6" id="KW-0378">Hydrolase</keyword>
<keyword evidence="6" id="KW-0645">Protease</keyword>
<dbReference type="EMBL" id="JAPOHA010000007">
    <property type="protein sequence ID" value="MCY1714328.1"/>
    <property type="molecule type" value="Genomic_DNA"/>
</dbReference>
<comment type="catalytic activity">
    <reaction evidence="1 6">
        <text>Cleavage of hydrophobic, N-terminal signal or leader sequences from secreted and periplasmic proteins.</text>
        <dbReference type="EC" id="3.4.21.89"/>
    </reaction>
</comment>
<keyword evidence="9" id="KW-1185">Reference proteome</keyword>
<keyword evidence="6" id="KW-0472">Membrane</keyword>
<evidence type="ECO:0000256" key="2">
    <source>
        <dbReference type="ARBA" id="ARBA00004401"/>
    </source>
</evidence>
<dbReference type="PANTHER" id="PTHR43390">
    <property type="entry name" value="SIGNAL PEPTIDASE I"/>
    <property type="match status" value="1"/>
</dbReference>